<dbReference type="RefSeq" id="WP_004028993.1">
    <property type="nucleotide sequence ID" value="NZ_AGBZ02000001.1"/>
</dbReference>
<protein>
    <submittedName>
        <fullName evidence="1">Uncharacterized protein</fullName>
    </submittedName>
</protein>
<name>A0AAI9X1F0_SPIME</name>
<accession>A0AAI9X1F0</accession>
<reference evidence="1 2" key="1">
    <citation type="journal article" date="2012" name="J. Proteome Res.">
        <title>Application of Spiroplasma melliferum proteogenomic profiling for the discovery of virulence factors and pathogenicity mechanisms in host-associated spiroplasmas.</title>
        <authorList>
            <person name="Alexeev D."/>
            <person name="Kostrjukova E."/>
            <person name="Aliper A."/>
            <person name="Popenko A."/>
            <person name="Bazaleev N."/>
            <person name="Tyakht A."/>
            <person name="Selezneva O."/>
            <person name="Akopian T."/>
            <person name="Prichodko E."/>
            <person name="Kondratov I."/>
            <person name="Chukin M."/>
            <person name="Demina I."/>
            <person name="Galyamina M."/>
            <person name="Kamashev D."/>
            <person name="Vanyushkina A."/>
            <person name="Ladygina V."/>
            <person name="Levitskii S."/>
            <person name="Lazarev V."/>
            <person name="Govorun V."/>
        </authorList>
    </citation>
    <scope>NUCLEOTIDE SEQUENCE [LARGE SCALE GENOMIC DNA]</scope>
    <source>
        <strain evidence="1 2">KC3</strain>
    </source>
</reference>
<gene>
    <name evidence="1" type="ORF">SPM_003595</name>
</gene>
<organism evidence="1 2">
    <name type="scientific">Spiroplasma melliferum KC3</name>
    <dbReference type="NCBI Taxonomy" id="570509"/>
    <lineage>
        <taxon>Bacteria</taxon>
        <taxon>Bacillati</taxon>
        <taxon>Mycoplasmatota</taxon>
        <taxon>Mollicutes</taxon>
        <taxon>Entomoplasmatales</taxon>
        <taxon>Spiroplasmataceae</taxon>
        <taxon>Spiroplasma</taxon>
    </lineage>
</organism>
<evidence type="ECO:0000313" key="2">
    <source>
        <dbReference type="Proteomes" id="UP000004057"/>
    </source>
</evidence>
<comment type="caution">
    <text evidence="1">The sequence shown here is derived from an EMBL/GenBank/DDBJ whole genome shotgun (WGS) entry which is preliminary data.</text>
</comment>
<proteinExistence type="predicted"/>
<evidence type="ECO:0000313" key="1">
    <source>
        <dbReference type="EMBL" id="KAI93176.1"/>
    </source>
</evidence>
<sequence length="192" mass="22957">MDDKLIEDNTDFLIKFTLENLELLKKLKIQLDQEISHLYELAKQKKQSIQHLQEKSKHNYSKIKNRNDFKNLIQHALLEKYIDEILNRFMFRIDTMILQYNLSEKYSKIINPVEINARSVYLTIKEQKNYSTKEMLELQELLKEVNAPLVELVKQYNEKISQINASKVLIEKITLEEVTNEYIDFFLLDDKG</sequence>
<dbReference type="EMBL" id="AGBZ02000001">
    <property type="protein sequence ID" value="KAI93176.1"/>
    <property type="molecule type" value="Genomic_DNA"/>
</dbReference>
<dbReference type="GeneID" id="54238669"/>
<dbReference type="Proteomes" id="UP000004057">
    <property type="component" value="Unassembled WGS sequence"/>
</dbReference>
<dbReference type="AlphaFoldDB" id="A0AAI9X1F0"/>